<keyword evidence="5" id="KW-1185">Reference proteome</keyword>
<reference evidence="4" key="1">
    <citation type="journal article" date="2014" name="Int. J. Syst. Evol. Microbiol.">
        <title>Complete genome sequence of Corynebacterium casei LMG S-19264T (=DSM 44701T), isolated from a smear-ripened cheese.</title>
        <authorList>
            <consortium name="US DOE Joint Genome Institute (JGI-PGF)"/>
            <person name="Walter F."/>
            <person name="Albersmeier A."/>
            <person name="Kalinowski J."/>
            <person name="Ruckert C."/>
        </authorList>
    </citation>
    <scope>NUCLEOTIDE SEQUENCE</scope>
    <source>
        <strain evidence="4">VKM Ac-1321</strain>
    </source>
</reference>
<reference evidence="4" key="2">
    <citation type="submission" date="2023-01" db="EMBL/GenBank/DDBJ databases">
        <authorList>
            <person name="Sun Q."/>
            <person name="Evtushenko L."/>
        </authorList>
    </citation>
    <scope>NUCLEOTIDE SEQUENCE</scope>
    <source>
        <strain evidence="4">VKM Ac-1321</strain>
    </source>
</reference>
<feature type="domain" description="Transcriptional repressor PaaX-like N-terminal" evidence="1">
    <location>
        <begin position="41"/>
        <end position="108"/>
    </location>
</feature>
<dbReference type="EMBL" id="BSFP01000037">
    <property type="protein sequence ID" value="GLL03788.1"/>
    <property type="molecule type" value="Genomic_DNA"/>
</dbReference>
<dbReference type="InterPro" id="IPR012906">
    <property type="entry name" value="PaaX-like_N"/>
</dbReference>
<dbReference type="Gene3D" id="1.10.10.10">
    <property type="entry name" value="Winged helix-like DNA-binding domain superfamily/Winged helix DNA-binding domain"/>
    <property type="match status" value="1"/>
</dbReference>
<evidence type="ECO:0000259" key="1">
    <source>
        <dbReference type="Pfam" id="PF07848"/>
    </source>
</evidence>
<dbReference type="Gene3D" id="3.30.70.2650">
    <property type="match status" value="1"/>
</dbReference>
<evidence type="ECO:0000313" key="4">
    <source>
        <dbReference type="EMBL" id="GLL03788.1"/>
    </source>
</evidence>
<evidence type="ECO:0000259" key="3">
    <source>
        <dbReference type="Pfam" id="PF20803"/>
    </source>
</evidence>
<dbReference type="GO" id="GO:0006351">
    <property type="term" value="P:DNA-templated transcription"/>
    <property type="evidence" value="ECO:0007669"/>
    <property type="project" value="TreeGrafter"/>
</dbReference>
<sequence length="339" mass="37219">MFCRRLSLECAVVSPFRIEDIFPEITDGSADLPRRQSGASPQSLAVTLVADYTLRNDTWLPAVALVALLGEFGLSKAAARVAISRLTRRAVLESYRHGRFTSYRLTRQAAMELSVGGVGIAAFAAEPESWDGHWTFVTFSMPKEESTRRNALRVYLRWHGFAPLYDAVWVSPQPLPPHELAGLAAEASGAITVVRARHIPLGTGADRNPVDAYDVEAVAERYDIFVRRWSRLLPGIANGSVTGSAAVRARTEVMESYRQFPTIDPMLPTQLMPAHWPRPQARDVFIAVYDGLAESAQEHVRAVAADGPRLDIEAHTVAEMRAGVAEYVSGRTPAPATRT</sequence>
<dbReference type="Pfam" id="PF08223">
    <property type="entry name" value="PaaX_C"/>
    <property type="match status" value="1"/>
</dbReference>
<dbReference type="Proteomes" id="UP001143480">
    <property type="component" value="Unassembled WGS sequence"/>
</dbReference>
<dbReference type="PANTHER" id="PTHR30319">
    <property type="entry name" value="PHENYLACETIC ACID REGULATOR-RELATED TRANSCRIPTIONAL REPRESSOR"/>
    <property type="match status" value="1"/>
</dbReference>
<dbReference type="InterPro" id="IPR036388">
    <property type="entry name" value="WH-like_DNA-bd_sf"/>
</dbReference>
<dbReference type="Gene3D" id="1.20.58.1460">
    <property type="match status" value="1"/>
</dbReference>
<gene>
    <name evidence="4" type="ORF">GCM10017581_055340</name>
</gene>
<dbReference type="PANTHER" id="PTHR30319:SF1">
    <property type="entry name" value="TRANSCRIPTIONAL REPRESSOR PAAX"/>
    <property type="match status" value="1"/>
</dbReference>
<evidence type="ECO:0000313" key="5">
    <source>
        <dbReference type="Proteomes" id="UP001143480"/>
    </source>
</evidence>
<name>A0A9W6KLQ1_9ACTN</name>
<organism evidence="4 5">
    <name type="scientific">Dactylosporangium matsuzakiense</name>
    <dbReference type="NCBI Taxonomy" id="53360"/>
    <lineage>
        <taxon>Bacteria</taxon>
        <taxon>Bacillati</taxon>
        <taxon>Actinomycetota</taxon>
        <taxon>Actinomycetes</taxon>
        <taxon>Micromonosporales</taxon>
        <taxon>Micromonosporaceae</taxon>
        <taxon>Dactylosporangium</taxon>
    </lineage>
</organism>
<dbReference type="InterPro" id="IPR048846">
    <property type="entry name" value="PaaX-like_central"/>
</dbReference>
<protein>
    <submittedName>
        <fullName evidence="4">Phenylacetic acid degradation operon negative regulatory protein PaaX</fullName>
    </submittedName>
</protein>
<feature type="domain" description="Transcriptional repressor PaaX-like C-terminal" evidence="2">
    <location>
        <begin position="213"/>
        <end position="301"/>
    </location>
</feature>
<dbReference type="InterPro" id="IPR013225">
    <property type="entry name" value="PaaX_C"/>
</dbReference>
<dbReference type="Pfam" id="PF07848">
    <property type="entry name" value="PaaX"/>
    <property type="match status" value="1"/>
</dbReference>
<proteinExistence type="predicted"/>
<comment type="caution">
    <text evidence="4">The sequence shown here is derived from an EMBL/GenBank/DDBJ whole genome shotgun (WGS) entry which is preliminary data.</text>
</comment>
<accession>A0A9W6KLQ1</accession>
<feature type="domain" description="Transcriptional repressor PaaX-like central Cas2-like" evidence="3">
    <location>
        <begin position="128"/>
        <end position="199"/>
    </location>
</feature>
<evidence type="ECO:0000259" key="2">
    <source>
        <dbReference type="Pfam" id="PF08223"/>
    </source>
</evidence>
<dbReference type="AlphaFoldDB" id="A0A9W6KLQ1"/>
<dbReference type="Pfam" id="PF20803">
    <property type="entry name" value="PaaX_M"/>
    <property type="match status" value="1"/>
</dbReference>